<dbReference type="GO" id="GO:0003743">
    <property type="term" value="F:translation initiation factor activity"/>
    <property type="evidence" value="ECO:0007669"/>
    <property type="project" value="UniProtKB-UniRule"/>
</dbReference>
<feature type="domain" description="PCI" evidence="8">
    <location>
        <begin position="317"/>
        <end position="498"/>
    </location>
</feature>
<feature type="region of interest" description="Disordered" evidence="7">
    <location>
        <begin position="588"/>
        <end position="635"/>
    </location>
</feature>
<keyword evidence="6" id="KW-0175">Coiled coil</keyword>
<dbReference type="OrthoDB" id="18884at2759"/>
<dbReference type="GO" id="GO:0071540">
    <property type="term" value="C:eukaryotic translation initiation factor 3 complex, eIF3e"/>
    <property type="evidence" value="ECO:0007669"/>
    <property type="project" value="TreeGrafter"/>
</dbReference>
<evidence type="ECO:0000259" key="8">
    <source>
        <dbReference type="PROSITE" id="PS50250"/>
    </source>
</evidence>
<feature type="compositionally biased region" description="Basic and acidic residues" evidence="7">
    <location>
        <begin position="608"/>
        <end position="635"/>
    </location>
</feature>
<feature type="coiled-coil region" evidence="6">
    <location>
        <begin position="667"/>
        <end position="701"/>
    </location>
</feature>
<dbReference type="GO" id="GO:0071541">
    <property type="term" value="C:eukaryotic translation initiation factor 3 complex, eIF3m"/>
    <property type="evidence" value="ECO:0007669"/>
    <property type="project" value="TreeGrafter"/>
</dbReference>
<feature type="region of interest" description="Disordered" evidence="7">
    <location>
        <begin position="807"/>
        <end position="1196"/>
    </location>
</feature>
<dbReference type="InterPro" id="IPR054711">
    <property type="entry name" value="eIF3a_PCI_TPR-like"/>
</dbReference>
<accession>A0A8E5NHJ2</accession>
<dbReference type="SMART" id="SM00088">
    <property type="entry name" value="PINT"/>
    <property type="match status" value="1"/>
</dbReference>
<comment type="similarity">
    <text evidence="6">Belongs to the eIF-3 subunit A family.</text>
</comment>
<dbReference type="GO" id="GO:0002188">
    <property type="term" value="P:translation reinitiation"/>
    <property type="evidence" value="ECO:0007669"/>
    <property type="project" value="TreeGrafter"/>
</dbReference>
<dbReference type="Gene3D" id="1.25.40.860">
    <property type="match status" value="2"/>
</dbReference>
<dbReference type="PANTHER" id="PTHR14005:SF0">
    <property type="entry name" value="EUKARYOTIC TRANSLATION INITIATION FACTOR 3 SUBUNIT A"/>
    <property type="match status" value="1"/>
</dbReference>
<dbReference type="InterPro" id="IPR027512">
    <property type="entry name" value="EIF3A"/>
</dbReference>
<evidence type="ECO:0000256" key="7">
    <source>
        <dbReference type="SAM" id="MobiDB-lite"/>
    </source>
</evidence>
<name>A0A8E5NHJ2_SCHGR</name>
<keyword evidence="4 6" id="KW-0694">RNA-binding</keyword>
<reference evidence="9" key="1">
    <citation type="journal article" date="2021" name="J. Neurophysiol.">
        <title>Gene transcription changes in a locust model of noise-induced deafness.</title>
        <authorList>
            <person name="French A.S."/>
            <person name="Warren B."/>
        </authorList>
    </citation>
    <scope>NUCLEOTIDE SEQUENCE</scope>
</reference>
<dbReference type="FunFam" id="1.25.40.860:FF:000007">
    <property type="entry name" value="Eukaryotic translation initiation factor 3 subunit A"/>
    <property type="match status" value="1"/>
</dbReference>
<dbReference type="PROSITE" id="PS50250">
    <property type="entry name" value="PCI"/>
    <property type="match status" value="1"/>
</dbReference>
<dbReference type="GO" id="GO:0033290">
    <property type="term" value="C:eukaryotic 48S preinitiation complex"/>
    <property type="evidence" value="ECO:0007669"/>
    <property type="project" value="UniProtKB-UniRule"/>
</dbReference>
<evidence type="ECO:0000256" key="1">
    <source>
        <dbReference type="ARBA" id="ARBA00004496"/>
    </source>
</evidence>
<sequence>MARYVQRPENALKRANEFIEVGKPARALDTLYEVFRNKKWAYNWSESVLEPIMFKYLDLCVELKKSHIAKEGLFQYRNMFQSVNVSSLENVIRGYLRTAEERTESAREQSQQAVVDIDDLDMLATPESILLSAVSGEDAQDRSDRTILTPWVKFLWESYCQCLELLRTNAHVETLYHDIARMAFSFCLKYNRKTEFRKLCDKLRKHLEDISKLPPQTANVSIQKPETQQLNLDTRLVQLDSAIQMELWQEAYKAIEDIHGLMNLSKKPPVPKTMANYYQKLAMVFWKAGNHLFHAAAHFKLFQLSKEMKKNITPEDLQRMACRLLLATLAIPLPSAHPEFDRFIETDKSPLEKAQRLAILLGLPQPPTRQSLLRDIVRFNVVGLASPQLQELYMYLEVEFHPLQLCARVEALVKELEADESSPLFQYISALQDVTLVRLVRQIAQVYQTIEFSRLLELARFASPFHLERLLVDCVRHNDMQIRIDHAKQCVHFGMDLSESQREDIPEGPTLQNMPSEQVRNQLVNMATVLHRAMNTINPHHKKMEREKVRQALVQHYEETRVREHQRILARHKIIEDRKEYLERLNSAREEEEMRRQEEAARAAALAEQRRLEQEREERERRRQQSEIQQIRDRNLKEKMQQISQTSHGQKILKKLDEDDIKKLDAEQIAAREAEELMKERREMQQKLKSQEKKVDYFERAKRIEEIPLFEKAFKEKQIQDRKAWEEQEQERINQLIAEREIAVQHRERLKRMHADRDAFLEKLKAERRTVYLEKYKEFEKKLDEERKKRLEERKAKRREDRRLKWEREREEEERRKKEEEQRQREEEERRRKEEEEEKRRQKLAEEEEARRKKLEAERREAEQQADWRAREREREREREAERSTWRRPVSSTPINDVSDGPPRRDMPTDWRKGGSSGTPLAAASTPSKPEVWRSSRLRGENEGSSWRRAEPVENRDGPDRFGSRDGERFGDRFGDRSRDGERFGDRGRDTDDRFDRSRDERFGDRGRDSDRFGDRSRDSERFPDRGRSRDEIFGDRGRESDRFPDRDRDGFGGSARDKFGSDRFGDRGSALDRSRDRPLERTPMATGSWRAAQRPVEPEANDDDRRSAARRPLPLSAGPRKDTMPVSDWRSGGSKDNDLRSGPTSATPDGRRAPAGPDRRGDPLRENRPRPGEQQPPPIGVEDGDDGNWQKVGRR</sequence>
<keyword evidence="2 6" id="KW-0963">Cytoplasm</keyword>
<dbReference type="EMBL" id="MW962571">
    <property type="protein sequence ID" value="QVD39337.1"/>
    <property type="molecule type" value="mRNA"/>
</dbReference>
<organism evidence="9">
    <name type="scientific">Schistocerca gregaria</name>
    <name type="common">Desert locust</name>
    <name type="synonym">Gryllus gregarius</name>
    <dbReference type="NCBI Taxonomy" id="7010"/>
    <lineage>
        <taxon>Eukaryota</taxon>
        <taxon>Metazoa</taxon>
        <taxon>Ecdysozoa</taxon>
        <taxon>Arthropoda</taxon>
        <taxon>Hexapoda</taxon>
        <taxon>Insecta</taxon>
        <taxon>Pterygota</taxon>
        <taxon>Neoptera</taxon>
        <taxon>Polyneoptera</taxon>
        <taxon>Orthoptera</taxon>
        <taxon>Caelifera</taxon>
        <taxon>Acrididea</taxon>
        <taxon>Acridomorpha</taxon>
        <taxon>Acridoidea</taxon>
        <taxon>Acrididae</taxon>
        <taxon>Cyrtacanthacridinae</taxon>
        <taxon>Schistocerca</taxon>
    </lineage>
</organism>
<feature type="compositionally biased region" description="Basic and acidic residues" evidence="7">
    <location>
        <begin position="902"/>
        <end position="913"/>
    </location>
</feature>
<keyword evidence="3 6" id="KW-0396">Initiation factor</keyword>
<dbReference type="AlphaFoldDB" id="A0A8E5NHJ2"/>
<dbReference type="GO" id="GO:0043614">
    <property type="term" value="C:multi-eIF complex"/>
    <property type="evidence" value="ECO:0007669"/>
    <property type="project" value="TreeGrafter"/>
</dbReference>
<proteinExistence type="evidence at transcript level"/>
<comment type="subunit">
    <text evidence="6">Component of the eukaryotic translation initiation factor 3 (eIF-3) complex.</text>
</comment>
<comment type="function">
    <text evidence="6">RNA-binding component of the eukaryotic translation initiation factor 3 (eIF-3) complex, which is involved in protein synthesis of a specialized repertoire of mRNAs and, together with other initiation factors, stimulates binding of mRNA and methionyl-tRNAi to the 40S ribosome. The eIF-3 complex specifically targets and initiates translation of a subset of mRNAs involved in cell proliferation.</text>
</comment>
<feature type="compositionally biased region" description="Basic and acidic residues" evidence="7">
    <location>
        <begin position="931"/>
        <end position="1081"/>
    </location>
</feature>
<dbReference type="GO" id="GO:0001732">
    <property type="term" value="P:formation of cytoplasmic translation initiation complex"/>
    <property type="evidence" value="ECO:0007669"/>
    <property type="project" value="UniProtKB-UniRule"/>
</dbReference>
<dbReference type="GO" id="GO:0016282">
    <property type="term" value="C:eukaryotic 43S preinitiation complex"/>
    <property type="evidence" value="ECO:0007669"/>
    <property type="project" value="UniProtKB-UniRule"/>
</dbReference>
<evidence type="ECO:0000256" key="2">
    <source>
        <dbReference type="ARBA" id="ARBA00022490"/>
    </source>
</evidence>
<dbReference type="FunFam" id="4.10.860.10:FF:000001">
    <property type="entry name" value="Eukaryotic translation initiation factor 3 subunit A"/>
    <property type="match status" value="1"/>
</dbReference>
<evidence type="ECO:0000313" key="9">
    <source>
        <dbReference type="EMBL" id="QVD39337.1"/>
    </source>
</evidence>
<protein>
    <recommendedName>
        <fullName evidence="6">Eukaryotic translation initiation factor 3 subunit A</fullName>
        <shortName evidence="6">eIF3a</shortName>
    </recommendedName>
    <alternativeName>
        <fullName evidence="6">Eukaryotic translation initiation factor 3 subunit 10</fullName>
    </alternativeName>
</protein>
<dbReference type="Pfam" id="PF22591">
    <property type="entry name" value="eIF3a_PCI_TPR-like"/>
    <property type="match status" value="1"/>
</dbReference>
<dbReference type="InterPro" id="IPR000717">
    <property type="entry name" value="PCI_dom"/>
</dbReference>
<dbReference type="Pfam" id="PF01399">
    <property type="entry name" value="PCI"/>
    <property type="match status" value="1"/>
</dbReference>
<evidence type="ECO:0000256" key="6">
    <source>
        <dbReference type="HAMAP-Rule" id="MF_03000"/>
    </source>
</evidence>
<dbReference type="HAMAP" id="MF_03000">
    <property type="entry name" value="eIF3a"/>
    <property type="match status" value="1"/>
</dbReference>
<keyword evidence="5 6" id="KW-0648">Protein biosynthesis</keyword>
<comment type="subcellular location">
    <subcellularLocation>
        <location evidence="1 6">Cytoplasm</location>
    </subcellularLocation>
</comment>
<dbReference type="GO" id="GO:0003729">
    <property type="term" value="F:mRNA binding"/>
    <property type="evidence" value="ECO:0007669"/>
    <property type="project" value="TreeGrafter"/>
</dbReference>
<evidence type="ECO:0000256" key="5">
    <source>
        <dbReference type="ARBA" id="ARBA00022917"/>
    </source>
</evidence>
<feature type="compositionally biased region" description="Basic and acidic residues" evidence="7">
    <location>
        <begin position="807"/>
        <end position="885"/>
    </location>
</feature>
<evidence type="ECO:0000256" key="3">
    <source>
        <dbReference type="ARBA" id="ARBA00022540"/>
    </source>
</evidence>
<feature type="compositionally biased region" description="Basic and acidic residues" evidence="7">
    <location>
        <begin position="1150"/>
        <end position="1172"/>
    </location>
</feature>
<dbReference type="Gene3D" id="4.10.860.10">
    <property type="entry name" value="UVR domain"/>
    <property type="match status" value="1"/>
</dbReference>
<feature type="compositionally biased region" description="Basic and acidic residues" evidence="7">
    <location>
        <begin position="588"/>
        <end position="601"/>
    </location>
</feature>
<dbReference type="PANTHER" id="PTHR14005">
    <property type="entry name" value="EUKARYOTIC TRANSLATION INITIATION FACTOR 3, THETA SUBUNIT"/>
    <property type="match status" value="1"/>
</dbReference>
<evidence type="ECO:0000256" key="4">
    <source>
        <dbReference type="ARBA" id="ARBA00022884"/>
    </source>
</evidence>